<organism evidence="2 3">
    <name type="scientific">Lysinibacillus irui</name>
    <dbReference type="NCBI Taxonomy" id="2998077"/>
    <lineage>
        <taxon>Bacteria</taxon>
        <taxon>Bacillati</taxon>
        <taxon>Bacillota</taxon>
        <taxon>Bacilli</taxon>
        <taxon>Bacillales</taxon>
        <taxon>Bacillaceae</taxon>
        <taxon>Lysinibacillus</taxon>
    </lineage>
</organism>
<proteinExistence type="predicted"/>
<feature type="transmembrane region" description="Helical" evidence="1">
    <location>
        <begin position="216"/>
        <end position="234"/>
    </location>
</feature>
<feature type="transmembrane region" description="Helical" evidence="1">
    <location>
        <begin position="185"/>
        <end position="204"/>
    </location>
</feature>
<feature type="transmembrane region" description="Helical" evidence="1">
    <location>
        <begin position="76"/>
        <end position="97"/>
    </location>
</feature>
<keyword evidence="1" id="KW-0472">Membrane</keyword>
<dbReference type="RefSeq" id="WP_274793479.1">
    <property type="nucleotide sequence ID" value="NZ_CP113527.1"/>
</dbReference>
<dbReference type="KEGG" id="liu:OU989_13100"/>
<dbReference type="EMBL" id="CP113527">
    <property type="protein sequence ID" value="WDV05247.1"/>
    <property type="molecule type" value="Genomic_DNA"/>
</dbReference>
<keyword evidence="1" id="KW-1133">Transmembrane helix</keyword>
<feature type="transmembrane region" description="Helical" evidence="1">
    <location>
        <begin position="246"/>
        <end position="265"/>
    </location>
</feature>
<dbReference type="Proteomes" id="UP001219585">
    <property type="component" value="Chromosome"/>
</dbReference>
<keyword evidence="1" id="KW-0812">Transmembrane</keyword>
<feature type="transmembrane region" description="Helical" evidence="1">
    <location>
        <begin position="20"/>
        <end position="42"/>
    </location>
</feature>
<sequence length="275" mass="32301">MKNYLKLVHFEVNRFFKFYLILIGLTALSQLIGAIIISQGYMKNAKQVMAEQQFSMNQYIEKHGTFSFYHFKQSEWFLLPIFLCITVLIIYVFFIWYRDWFGKNTFIYRLLMLPTERITIYFAKLTAIMLLVLGLIAFQIVLILFDKQIVNSVIPIDFQSSFSIYDKNSLEIWSWLYPNTFPDFILIYAVGLLFVAVVFTAILIERSYGFKGILGAILYGLLSLGVFFVPIFLANFYPNYFYPMEIFILELVAFMIVLGSAIWLANHLLKHKIRV</sequence>
<dbReference type="AlphaFoldDB" id="A0AAJ5UTB9"/>
<evidence type="ECO:0000256" key="1">
    <source>
        <dbReference type="SAM" id="Phobius"/>
    </source>
</evidence>
<name>A0AAJ5UTB9_9BACI</name>
<feature type="transmembrane region" description="Helical" evidence="1">
    <location>
        <begin position="118"/>
        <end position="145"/>
    </location>
</feature>
<accession>A0AAJ5UTB9</accession>
<evidence type="ECO:0000313" key="2">
    <source>
        <dbReference type="EMBL" id="WDV05247.1"/>
    </source>
</evidence>
<reference evidence="2" key="1">
    <citation type="submission" date="2022-11" db="EMBL/GenBank/DDBJ databases">
        <title>Lysinibacillus irui.</title>
        <authorList>
            <person name="Akintayo S.O."/>
        </authorList>
    </citation>
    <scope>NUCLEOTIDE SEQUENCE</scope>
    <source>
        <strain evidence="2">IRB4-01</strain>
    </source>
</reference>
<gene>
    <name evidence="2" type="ORF">OU989_13100</name>
</gene>
<evidence type="ECO:0000313" key="3">
    <source>
        <dbReference type="Proteomes" id="UP001219585"/>
    </source>
</evidence>
<protein>
    <submittedName>
        <fullName evidence="2">Uncharacterized protein</fullName>
    </submittedName>
</protein>